<comment type="caution">
    <text evidence="1">The sequence shown here is derived from an EMBL/GenBank/DDBJ whole genome shotgun (WGS) entry which is preliminary data.</text>
</comment>
<reference evidence="1" key="1">
    <citation type="submission" date="2021-02" db="EMBL/GenBank/DDBJ databases">
        <authorList>
            <person name="Palmer J.M."/>
        </authorList>
    </citation>
    <scope>NUCLEOTIDE SEQUENCE</scope>
    <source>
        <strain evidence="1">SCRP734</strain>
    </source>
</reference>
<accession>A0A8T1V8G5</accession>
<name>A0A8T1V8G5_9STRA</name>
<evidence type="ECO:0000313" key="2">
    <source>
        <dbReference type="Proteomes" id="UP000694044"/>
    </source>
</evidence>
<dbReference type="EMBL" id="JAGDFM010000544">
    <property type="protein sequence ID" value="KAG7377321.1"/>
    <property type="molecule type" value="Genomic_DNA"/>
</dbReference>
<dbReference type="AlphaFoldDB" id="A0A8T1V8G5"/>
<organism evidence="1 2">
    <name type="scientific">Phytophthora pseudosyringae</name>
    <dbReference type="NCBI Taxonomy" id="221518"/>
    <lineage>
        <taxon>Eukaryota</taxon>
        <taxon>Sar</taxon>
        <taxon>Stramenopiles</taxon>
        <taxon>Oomycota</taxon>
        <taxon>Peronosporomycetes</taxon>
        <taxon>Peronosporales</taxon>
        <taxon>Peronosporaceae</taxon>
        <taxon>Phytophthora</taxon>
    </lineage>
</organism>
<dbReference type="InterPro" id="IPR003774">
    <property type="entry name" value="AlgH-like"/>
</dbReference>
<dbReference type="PANTHER" id="PTHR30327">
    <property type="entry name" value="UNCHARACTERIZED PROTEIN YQGE"/>
    <property type="match status" value="1"/>
</dbReference>
<dbReference type="GO" id="GO:0005829">
    <property type="term" value="C:cytosol"/>
    <property type="evidence" value="ECO:0007669"/>
    <property type="project" value="TreeGrafter"/>
</dbReference>
<dbReference type="PANTHER" id="PTHR30327:SF1">
    <property type="entry name" value="UPF0301 PROTEIN YQGE"/>
    <property type="match status" value="1"/>
</dbReference>
<sequence length="326" mass="35600">MSLTRALYRELVAAAKLLDGHASLRALVSTDLREAPFSPGSRTRLPHVEAFNRSLMRYLGGRHFYLPDARRPSLLQLVREEFRKPQPVAGDADSIDTAFVALRVLNDSLAEAKDLELPPTKALETWTLDDVQLAEDATSGVFLLSHPLLEGVFSRSVVILTEHKPEGSKGFIVNKVTDKPLGRAFQVPSRVLRAFGTSTVRKGGPVFTRNAEVLHGRAEFGGQRVATSNFPTAQDPSLFVGVDLDAAARAIYDETAKQTDVVFMSGVSAWSAGQLDTELKQGSWVAVKAPVSLALNAPAELWQDLMRTLGGEYAEMSCIPPMEDQE</sequence>
<protein>
    <recommendedName>
        <fullName evidence="3">Transcriptional regulator</fullName>
    </recommendedName>
</protein>
<dbReference type="Pfam" id="PF02622">
    <property type="entry name" value="DUF179"/>
    <property type="match status" value="1"/>
</dbReference>
<evidence type="ECO:0000313" key="1">
    <source>
        <dbReference type="EMBL" id="KAG7377321.1"/>
    </source>
</evidence>
<evidence type="ECO:0008006" key="3">
    <source>
        <dbReference type="Google" id="ProtNLM"/>
    </source>
</evidence>
<keyword evidence="2" id="KW-1185">Reference proteome</keyword>
<dbReference type="OrthoDB" id="272750at2759"/>
<dbReference type="Proteomes" id="UP000694044">
    <property type="component" value="Unassembled WGS sequence"/>
</dbReference>
<gene>
    <name evidence="1" type="ORF">PHYPSEUDO_011851</name>
</gene>
<proteinExistence type="predicted"/>